<dbReference type="SUPFAM" id="SSF56519">
    <property type="entry name" value="Penicillin binding protein dimerisation domain"/>
    <property type="match status" value="1"/>
</dbReference>
<dbReference type="InterPro" id="IPR001460">
    <property type="entry name" value="PCN-bd_Tpept"/>
</dbReference>
<dbReference type="Gene3D" id="3.40.710.10">
    <property type="entry name" value="DD-peptidase/beta-lactamase superfamily"/>
    <property type="match status" value="1"/>
</dbReference>
<dbReference type="InterPro" id="IPR012338">
    <property type="entry name" value="Beta-lactam/transpept-like"/>
</dbReference>
<dbReference type="GO" id="GO:0008658">
    <property type="term" value="F:penicillin binding"/>
    <property type="evidence" value="ECO:0007669"/>
    <property type="project" value="InterPro"/>
</dbReference>
<keyword evidence="4" id="KW-0812">Transmembrane</keyword>
<dbReference type="CDD" id="cd06575">
    <property type="entry name" value="PASTA_Pbp2x-like_2"/>
    <property type="match status" value="1"/>
</dbReference>
<dbReference type="Pfam" id="PF00905">
    <property type="entry name" value="Transpeptidase"/>
    <property type="match status" value="1"/>
</dbReference>
<dbReference type="Proteomes" id="UP000823865">
    <property type="component" value="Unassembled WGS sequence"/>
</dbReference>
<name>A0A9E2P289_9BACT</name>
<feature type="domain" description="PASTA" evidence="5">
    <location>
        <begin position="659"/>
        <end position="718"/>
    </location>
</feature>
<evidence type="ECO:0000256" key="4">
    <source>
        <dbReference type="SAM" id="Phobius"/>
    </source>
</evidence>
<dbReference type="Pfam" id="PF03717">
    <property type="entry name" value="PBP_dimer"/>
    <property type="match status" value="1"/>
</dbReference>
<reference evidence="6" key="1">
    <citation type="journal article" date="2021" name="PeerJ">
        <title>Extensive microbial diversity within the chicken gut microbiome revealed by metagenomics and culture.</title>
        <authorList>
            <person name="Gilroy R."/>
            <person name="Ravi A."/>
            <person name="Getino M."/>
            <person name="Pursley I."/>
            <person name="Horton D.L."/>
            <person name="Alikhan N.F."/>
            <person name="Baker D."/>
            <person name="Gharbi K."/>
            <person name="Hall N."/>
            <person name="Watson M."/>
            <person name="Adriaenssens E.M."/>
            <person name="Foster-Nyarko E."/>
            <person name="Jarju S."/>
            <person name="Secka A."/>
            <person name="Antonio M."/>
            <person name="Oren A."/>
            <person name="Chaudhuri R.R."/>
            <person name="La Ragione R."/>
            <person name="Hildebrand F."/>
            <person name="Pallen M.J."/>
        </authorList>
    </citation>
    <scope>NUCLEOTIDE SEQUENCE</scope>
    <source>
        <strain evidence="6">G3-2149</strain>
    </source>
</reference>
<evidence type="ECO:0000259" key="5">
    <source>
        <dbReference type="PROSITE" id="PS51178"/>
    </source>
</evidence>
<evidence type="ECO:0000256" key="3">
    <source>
        <dbReference type="ARBA" id="ARBA00023136"/>
    </source>
</evidence>
<keyword evidence="2" id="KW-0645">Protease</keyword>
<keyword evidence="2" id="KW-0378">Hydrolase</keyword>
<dbReference type="PANTHER" id="PTHR30627">
    <property type="entry name" value="PEPTIDOGLYCAN D,D-TRANSPEPTIDASE"/>
    <property type="match status" value="1"/>
</dbReference>
<dbReference type="GO" id="GO:0004180">
    <property type="term" value="F:carboxypeptidase activity"/>
    <property type="evidence" value="ECO:0007669"/>
    <property type="project" value="UniProtKB-KW"/>
</dbReference>
<dbReference type="InterPro" id="IPR005311">
    <property type="entry name" value="PBP_dimer"/>
</dbReference>
<dbReference type="InterPro" id="IPR050515">
    <property type="entry name" value="Beta-lactam/transpept"/>
</dbReference>
<dbReference type="Gene3D" id="3.30.450.330">
    <property type="match status" value="1"/>
</dbReference>
<evidence type="ECO:0000313" key="7">
    <source>
        <dbReference type="Proteomes" id="UP000823865"/>
    </source>
</evidence>
<dbReference type="PANTHER" id="PTHR30627:SF1">
    <property type="entry name" value="PEPTIDOGLYCAN D,D-TRANSPEPTIDASE FTSI"/>
    <property type="match status" value="1"/>
</dbReference>
<evidence type="ECO:0000313" key="6">
    <source>
        <dbReference type="EMBL" id="MBU3854587.1"/>
    </source>
</evidence>
<protein>
    <submittedName>
        <fullName evidence="6">Transpeptidase family protein</fullName>
    </submittedName>
</protein>
<dbReference type="Gene3D" id="3.90.1310.10">
    <property type="entry name" value="Penicillin-binding protein 2a (Domain 2)"/>
    <property type="match status" value="1"/>
</dbReference>
<accession>A0A9E2P289</accession>
<dbReference type="SUPFAM" id="SSF54184">
    <property type="entry name" value="Penicillin-binding protein 2x (pbp-2x), c-terminal domain"/>
    <property type="match status" value="1"/>
</dbReference>
<keyword evidence="2" id="KW-0121">Carboxypeptidase</keyword>
<comment type="caution">
    <text evidence="6">The sequence shown here is derived from an EMBL/GenBank/DDBJ whole genome shotgun (WGS) entry which is preliminary data.</text>
</comment>
<keyword evidence="4" id="KW-1133">Transmembrane helix</keyword>
<dbReference type="EMBL" id="JAHLFU010000253">
    <property type="protein sequence ID" value="MBU3854587.1"/>
    <property type="molecule type" value="Genomic_DNA"/>
</dbReference>
<dbReference type="Gene3D" id="3.30.10.20">
    <property type="match status" value="1"/>
</dbReference>
<keyword evidence="3 4" id="KW-0472">Membrane</keyword>
<sequence>MNFDSKKIIPRYSLIFILILAWGLYILGHAAYLMFVEKEYWEEVSKQLIQNNVPIPANRGNILSADGHIMASSLPEYKIYMDFVARDKNPKAQKKLQDWRDSMLTTKMDSICEGLHRIFPDKSVAEFKARLKKGRKKKSSYWLLYPKRVSYIQYQECKKLPLFKENPGKGGFYVEEFNQRKKPYGSLATRTLGNLYASKDSAIYGLELSYDSILRGKSGVSHRAKVRDRWLSLVDEPPVDGHDIVTTIDVSMQDAAEKAILKKLKEINGDVGVVVLMEVATGDIKAIVNMTKLADGSYAEIKNNAVADMMEPGSTFKTASIMVALEDKKITKDDFVETGNGQWEMYGQNMKDHNWRRGGYGKISVPEVLMYSSNIGVSRIIDEHYKNNPQEFVKGLYREGVGIPIDIPLVGAGIPNVRMPNKENWSKTALPWMSIGYETQIPPIYTLTFYNAIANGGKMVKPRFVKAEMQDGVIVREFPVEVIKEQICSQRTLRDIQDILEMVVSKGLGKQAGCPQFKVSGKTGTAQVSKGKGGYKSGGMHYLVSFCGYYPSDAPKYSCIVAIQKSGLPASGGGQCGPVFSEIAQSVMAKGVFREPREGADSASVFIPDVMNGNMQAAAHVLKTLNVPFHTDFSLDEDEKIIWGKSQNNGNNVMLTSNKSPRNLIPDVTGMGARDAVYLLESRGMKVKIKGTGYVCKQSIAPNTQIKKGQTIIIELRKP</sequence>
<evidence type="ECO:0000256" key="1">
    <source>
        <dbReference type="ARBA" id="ARBA00004370"/>
    </source>
</evidence>
<dbReference type="GO" id="GO:0071555">
    <property type="term" value="P:cell wall organization"/>
    <property type="evidence" value="ECO:0007669"/>
    <property type="project" value="TreeGrafter"/>
</dbReference>
<comment type="subcellular location">
    <subcellularLocation>
        <location evidence="1">Membrane</location>
    </subcellularLocation>
</comment>
<dbReference type="GO" id="GO:0005886">
    <property type="term" value="C:plasma membrane"/>
    <property type="evidence" value="ECO:0007669"/>
    <property type="project" value="TreeGrafter"/>
</dbReference>
<dbReference type="SUPFAM" id="SSF56601">
    <property type="entry name" value="beta-lactamase/transpeptidase-like"/>
    <property type="match status" value="1"/>
</dbReference>
<dbReference type="InterPro" id="IPR036138">
    <property type="entry name" value="PBP_dimer_sf"/>
</dbReference>
<organism evidence="6 7">
    <name type="scientific">Candidatus Paraprevotella stercoravium</name>
    <dbReference type="NCBI Taxonomy" id="2838725"/>
    <lineage>
        <taxon>Bacteria</taxon>
        <taxon>Pseudomonadati</taxon>
        <taxon>Bacteroidota</taxon>
        <taxon>Bacteroidia</taxon>
        <taxon>Bacteroidales</taxon>
        <taxon>Prevotellaceae</taxon>
        <taxon>Paraprevotella</taxon>
    </lineage>
</organism>
<reference evidence="6" key="2">
    <citation type="submission" date="2021-04" db="EMBL/GenBank/DDBJ databases">
        <authorList>
            <person name="Gilroy R."/>
        </authorList>
    </citation>
    <scope>NUCLEOTIDE SEQUENCE</scope>
    <source>
        <strain evidence="6">G3-2149</strain>
    </source>
</reference>
<dbReference type="PROSITE" id="PS51178">
    <property type="entry name" value="PASTA"/>
    <property type="match status" value="1"/>
</dbReference>
<proteinExistence type="predicted"/>
<dbReference type="Pfam" id="PF03793">
    <property type="entry name" value="PASTA"/>
    <property type="match status" value="1"/>
</dbReference>
<feature type="transmembrane region" description="Helical" evidence="4">
    <location>
        <begin position="12"/>
        <end position="35"/>
    </location>
</feature>
<dbReference type="SMART" id="SM00740">
    <property type="entry name" value="PASTA"/>
    <property type="match status" value="1"/>
</dbReference>
<dbReference type="AlphaFoldDB" id="A0A9E2P289"/>
<evidence type="ECO:0000256" key="2">
    <source>
        <dbReference type="ARBA" id="ARBA00022645"/>
    </source>
</evidence>
<dbReference type="InterPro" id="IPR005543">
    <property type="entry name" value="PASTA_dom"/>
</dbReference>
<gene>
    <name evidence="6" type="ORF">H9789_12385</name>
</gene>